<comment type="caution">
    <text evidence="2">The sequence shown here is derived from an EMBL/GenBank/DDBJ whole genome shotgun (WGS) entry which is preliminary data.</text>
</comment>
<accession>A0ABV6NTC6</accession>
<feature type="transmembrane region" description="Helical" evidence="1">
    <location>
        <begin position="32"/>
        <end position="53"/>
    </location>
</feature>
<reference evidence="2 3" key="1">
    <citation type="submission" date="2024-09" db="EMBL/GenBank/DDBJ databases">
        <authorList>
            <person name="Sun Q."/>
            <person name="Mori K."/>
        </authorList>
    </citation>
    <scope>NUCLEOTIDE SEQUENCE [LARGE SCALE GENOMIC DNA]</scope>
    <source>
        <strain evidence="2 3">TBRC 2205</strain>
    </source>
</reference>
<evidence type="ECO:0000256" key="1">
    <source>
        <dbReference type="SAM" id="Phobius"/>
    </source>
</evidence>
<keyword evidence="3" id="KW-1185">Reference proteome</keyword>
<proteinExistence type="predicted"/>
<gene>
    <name evidence="2" type="ORF">ACFFHU_04070</name>
</gene>
<dbReference type="RefSeq" id="WP_377335764.1">
    <property type="nucleotide sequence ID" value="NZ_JBHLUE010000002.1"/>
</dbReference>
<keyword evidence="1" id="KW-0812">Transmembrane</keyword>
<organism evidence="2 3">
    <name type="scientific">Plantactinospora siamensis</name>
    <dbReference type="NCBI Taxonomy" id="555372"/>
    <lineage>
        <taxon>Bacteria</taxon>
        <taxon>Bacillati</taxon>
        <taxon>Actinomycetota</taxon>
        <taxon>Actinomycetes</taxon>
        <taxon>Micromonosporales</taxon>
        <taxon>Micromonosporaceae</taxon>
        <taxon>Plantactinospora</taxon>
    </lineage>
</organism>
<protein>
    <recommendedName>
        <fullName evidence="4">DUF2970 domain-containing protein</fullName>
    </recommendedName>
</protein>
<evidence type="ECO:0000313" key="3">
    <source>
        <dbReference type="Proteomes" id="UP001589894"/>
    </source>
</evidence>
<keyword evidence="1" id="KW-0472">Membrane</keyword>
<evidence type="ECO:0008006" key="4">
    <source>
        <dbReference type="Google" id="ProtNLM"/>
    </source>
</evidence>
<keyword evidence="1" id="KW-1133">Transmembrane helix</keyword>
<dbReference type="EMBL" id="JBHLUE010000002">
    <property type="protein sequence ID" value="MFC0563343.1"/>
    <property type="molecule type" value="Genomic_DNA"/>
</dbReference>
<name>A0ABV6NTC6_9ACTN</name>
<dbReference type="Proteomes" id="UP001589894">
    <property type="component" value="Unassembled WGS sequence"/>
</dbReference>
<sequence length="70" mass="7140">MPLVHYLYAAVQARIVELRTESDRGDSPVPTAIIIAGLAVMALTILGAAAAAVRGWDALIPGAGSNPASK</sequence>
<evidence type="ECO:0000313" key="2">
    <source>
        <dbReference type="EMBL" id="MFC0563343.1"/>
    </source>
</evidence>